<dbReference type="AlphaFoldDB" id="A0AAN5I6I4"/>
<feature type="region of interest" description="Disordered" evidence="1">
    <location>
        <begin position="1"/>
        <end position="22"/>
    </location>
</feature>
<name>A0AAN5I6I4_9BILA</name>
<reference evidence="3" key="1">
    <citation type="submission" date="2022-10" db="EMBL/GenBank/DDBJ databases">
        <title>Genome assembly of Pristionchus species.</title>
        <authorList>
            <person name="Yoshida K."/>
            <person name="Sommer R.J."/>
        </authorList>
    </citation>
    <scope>NUCLEOTIDE SEQUENCE [LARGE SCALE GENOMIC DNA]</scope>
    <source>
        <strain evidence="3">RS5460</strain>
    </source>
</reference>
<sequence>QKPLTIAINSKPPQLFHNDTPIKEEPVEVKEEPIEDLNKIKLEEPIADMFCPSTGNARPIDKKDAQLAEFPSETQANAKGYAEELTTSNLRTVPQAVQLSVPRRFPANPQIVKCSMCGVWTRYFIDSPSD</sequence>
<evidence type="ECO:0000313" key="3">
    <source>
        <dbReference type="Proteomes" id="UP001328107"/>
    </source>
</evidence>
<organism evidence="2 3">
    <name type="scientific">Pristionchus mayeri</name>
    <dbReference type="NCBI Taxonomy" id="1317129"/>
    <lineage>
        <taxon>Eukaryota</taxon>
        <taxon>Metazoa</taxon>
        <taxon>Ecdysozoa</taxon>
        <taxon>Nematoda</taxon>
        <taxon>Chromadorea</taxon>
        <taxon>Rhabditida</taxon>
        <taxon>Rhabditina</taxon>
        <taxon>Diplogasteromorpha</taxon>
        <taxon>Diplogasteroidea</taxon>
        <taxon>Neodiplogasteridae</taxon>
        <taxon>Pristionchus</taxon>
    </lineage>
</organism>
<evidence type="ECO:0000256" key="1">
    <source>
        <dbReference type="SAM" id="MobiDB-lite"/>
    </source>
</evidence>
<feature type="non-terminal residue" evidence="2">
    <location>
        <position position="1"/>
    </location>
</feature>
<accession>A0AAN5I6I4</accession>
<proteinExistence type="predicted"/>
<comment type="caution">
    <text evidence="2">The sequence shown here is derived from an EMBL/GenBank/DDBJ whole genome shotgun (WGS) entry which is preliminary data.</text>
</comment>
<dbReference type="Proteomes" id="UP001328107">
    <property type="component" value="Unassembled WGS sequence"/>
</dbReference>
<feature type="non-terminal residue" evidence="2">
    <location>
        <position position="130"/>
    </location>
</feature>
<dbReference type="EMBL" id="BTRK01000005">
    <property type="protein sequence ID" value="GMR52216.1"/>
    <property type="molecule type" value="Genomic_DNA"/>
</dbReference>
<protein>
    <submittedName>
        <fullName evidence="2">Uncharacterized protein</fullName>
    </submittedName>
</protein>
<gene>
    <name evidence="2" type="ORF">PMAYCL1PPCAC_22411</name>
</gene>
<keyword evidence="3" id="KW-1185">Reference proteome</keyword>
<evidence type="ECO:0000313" key="2">
    <source>
        <dbReference type="EMBL" id="GMR52216.1"/>
    </source>
</evidence>